<evidence type="ECO:0000256" key="3">
    <source>
        <dbReference type="ARBA" id="ARBA00020696"/>
    </source>
</evidence>
<evidence type="ECO:0000256" key="7">
    <source>
        <dbReference type="ARBA" id="ARBA00031712"/>
    </source>
</evidence>
<evidence type="ECO:0000256" key="6">
    <source>
        <dbReference type="ARBA" id="ARBA00023157"/>
    </source>
</evidence>
<dbReference type="InterPro" id="IPR043215">
    <property type="entry name" value="Secretoglobin_1C-like"/>
</dbReference>
<feature type="signal peptide" evidence="8">
    <location>
        <begin position="1"/>
        <end position="45"/>
    </location>
</feature>
<organism evidence="9 10">
    <name type="scientific">Equus przewalskii</name>
    <name type="common">Przewalski's horse</name>
    <name type="synonym">Equus caballus przewalskii</name>
    <dbReference type="NCBI Taxonomy" id="9798"/>
    <lineage>
        <taxon>Eukaryota</taxon>
        <taxon>Metazoa</taxon>
        <taxon>Chordata</taxon>
        <taxon>Craniata</taxon>
        <taxon>Vertebrata</taxon>
        <taxon>Euteleostomi</taxon>
        <taxon>Mammalia</taxon>
        <taxon>Eutheria</taxon>
        <taxon>Laurasiatheria</taxon>
        <taxon>Perissodactyla</taxon>
        <taxon>Equidae</taxon>
        <taxon>Equus</taxon>
    </lineage>
</organism>
<feature type="chain" id="PRO_5045074723" description="Uteroglobin" evidence="8">
    <location>
        <begin position="46"/>
        <end position="115"/>
    </location>
</feature>
<evidence type="ECO:0000256" key="5">
    <source>
        <dbReference type="ARBA" id="ARBA00023005"/>
    </source>
</evidence>
<dbReference type="PANTHER" id="PTHR10136:SF6">
    <property type="entry name" value="UTEROGLOBIN"/>
    <property type="match status" value="1"/>
</dbReference>
<evidence type="ECO:0000313" key="10">
    <source>
        <dbReference type="RefSeq" id="XP_070421453.1"/>
    </source>
</evidence>
<comment type="similarity">
    <text evidence="2">Belongs to the secretoglobin family.</text>
</comment>
<evidence type="ECO:0000256" key="8">
    <source>
        <dbReference type="SAM" id="SignalP"/>
    </source>
</evidence>
<dbReference type="CDD" id="cd00633">
    <property type="entry name" value="Secretoglobin"/>
    <property type="match status" value="1"/>
</dbReference>
<keyword evidence="8" id="KW-0732">Signal</keyword>
<keyword evidence="9" id="KW-1185">Reference proteome</keyword>
<keyword evidence="6" id="KW-1015">Disulfide bond</keyword>
<dbReference type="PROSITE" id="PS51311">
    <property type="entry name" value="SCGB"/>
    <property type="match status" value="1"/>
</dbReference>
<keyword evidence="4" id="KW-0964">Secreted</keyword>
<proteinExistence type="inferred from homology"/>
<dbReference type="Proteomes" id="UP001652662">
    <property type="component" value="Chromosome 11"/>
</dbReference>
<dbReference type="GeneID" id="139074493"/>
<name>A0ABM4JZT6_EQUPR</name>
<gene>
    <name evidence="10" type="primary">LOC139074493</name>
</gene>
<dbReference type="Pfam" id="PF01099">
    <property type="entry name" value="Uteroglobin"/>
    <property type="match status" value="1"/>
</dbReference>
<dbReference type="InterPro" id="IPR016126">
    <property type="entry name" value="Secretoglobin"/>
</dbReference>
<sequence length="115" mass="12208">MHISLKTTGSRDTARASLTSLLSTMKLAIIVTLAILALCCSPASAEICQSFADIIQGLFLGTPASFEAAVEPFKPDADMTAATTQLKTLVDFLPKNTKDSIFKLMDKIAKSPLCA</sequence>
<keyword evidence="5" id="KW-0593">Phospholipase A2 inhibitor</keyword>
<accession>A0ABM4JZT6</accession>
<evidence type="ECO:0000256" key="4">
    <source>
        <dbReference type="ARBA" id="ARBA00022525"/>
    </source>
</evidence>
<reference evidence="10" key="1">
    <citation type="submission" date="2025-08" db="UniProtKB">
        <authorList>
            <consortium name="RefSeq"/>
        </authorList>
    </citation>
    <scope>IDENTIFICATION</scope>
    <source>
        <tissue evidence="10">Blood</tissue>
    </source>
</reference>
<dbReference type="InterPro" id="IPR035960">
    <property type="entry name" value="Secretoglobin_sf"/>
</dbReference>
<comment type="subcellular location">
    <subcellularLocation>
        <location evidence="1">Secreted</location>
    </subcellularLocation>
</comment>
<dbReference type="SMART" id="SM00096">
    <property type="entry name" value="UTG"/>
    <property type="match status" value="1"/>
</dbReference>
<dbReference type="PRINTS" id="PR00486">
    <property type="entry name" value="UTEROGLOBIN"/>
</dbReference>
<evidence type="ECO:0000313" key="9">
    <source>
        <dbReference type="Proteomes" id="UP001652662"/>
    </source>
</evidence>
<dbReference type="RefSeq" id="XP_070421453.1">
    <property type="nucleotide sequence ID" value="XM_070565352.1"/>
</dbReference>
<dbReference type="SUPFAM" id="SSF48201">
    <property type="entry name" value="Uteroglobin-like"/>
    <property type="match status" value="1"/>
</dbReference>
<dbReference type="Gene3D" id="1.10.210.10">
    <property type="entry name" value="Secretoglobin"/>
    <property type="match status" value="1"/>
</dbReference>
<protein>
    <recommendedName>
        <fullName evidence="3">Uteroglobin</fullName>
    </recommendedName>
    <alternativeName>
        <fullName evidence="7">Secretoglobin family 1A member 1</fullName>
    </alternativeName>
</protein>
<evidence type="ECO:0000256" key="1">
    <source>
        <dbReference type="ARBA" id="ARBA00004613"/>
    </source>
</evidence>
<dbReference type="PANTHER" id="PTHR10136">
    <property type="entry name" value="SECRETOGLOBIN FAMILY 1 MEMBER"/>
    <property type="match status" value="1"/>
</dbReference>
<dbReference type="InterPro" id="IPR000329">
    <property type="entry name" value="Uteroglobin"/>
</dbReference>
<evidence type="ECO:0000256" key="2">
    <source>
        <dbReference type="ARBA" id="ARBA00008650"/>
    </source>
</evidence>